<keyword evidence="1" id="KW-0378">Hydrolase</keyword>
<dbReference type="Proteomes" id="UP000576209">
    <property type="component" value="Unassembled WGS sequence"/>
</dbReference>
<dbReference type="PANTHER" id="PTHR33308:SF9">
    <property type="entry name" value="PEPTIDOGLYCAN HYDROLASE FLGJ"/>
    <property type="match status" value="1"/>
</dbReference>
<dbReference type="PANTHER" id="PTHR33308">
    <property type="entry name" value="PEPTIDOGLYCAN HYDROLASE FLGJ"/>
    <property type="match status" value="1"/>
</dbReference>
<protein>
    <recommendedName>
        <fullName evidence="2">Mannosyl-glycoprotein endo-beta-N-acetylglucosamidase-like domain-containing protein</fullName>
    </recommendedName>
</protein>
<feature type="domain" description="Mannosyl-glycoprotein endo-beta-N-acetylglucosamidase-like" evidence="2">
    <location>
        <begin position="122"/>
        <end position="244"/>
    </location>
</feature>
<dbReference type="Pfam" id="PF01832">
    <property type="entry name" value="Glucosaminidase"/>
    <property type="match status" value="1"/>
</dbReference>
<reference evidence="3 4" key="1">
    <citation type="submission" date="2020-08" db="EMBL/GenBank/DDBJ databases">
        <title>Genomic Encyclopedia of Type Strains, Phase IV (KMG-IV): sequencing the most valuable type-strain genomes for metagenomic binning, comparative biology and taxonomic classification.</title>
        <authorList>
            <person name="Goeker M."/>
        </authorList>
    </citation>
    <scope>NUCLEOTIDE SEQUENCE [LARGE SCALE GENOMIC DNA]</scope>
    <source>
        <strain evidence="3 4">DSM 105137</strain>
    </source>
</reference>
<evidence type="ECO:0000256" key="1">
    <source>
        <dbReference type="ARBA" id="ARBA00022801"/>
    </source>
</evidence>
<dbReference type="RefSeq" id="WP_183496692.1">
    <property type="nucleotide sequence ID" value="NZ_JACIFF010000008.1"/>
</dbReference>
<accession>A0A840EA78</accession>
<dbReference type="EMBL" id="JACIFF010000008">
    <property type="protein sequence ID" value="MBB4080455.1"/>
    <property type="molecule type" value="Genomic_DNA"/>
</dbReference>
<organism evidence="3 4">
    <name type="scientific">Neolewinella aquimaris</name>
    <dbReference type="NCBI Taxonomy" id="1835722"/>
    <lineage>
        <taxon>Bacteria</taxon>
        <taxon>Pseudomonadati</taxon>
        <taxon>Bacteroidota</taxon>
        <taxon>Saprospiria</taxon>
        <taxon>Saprospirales</taxon>
        <taxon>Lewinellaceae</taxon>
        <taxon>Neolewinella</taxon>
    </lineage>
</organism>
<dbReference type="InterPro" id="IPR002901">
    <property type="entry name" value="MGlyc_endo_b_GlcNAc-like_dom"/>
</dbReference>
<proteinExistence type="predicted"/>
<dbReference type="GO" id="GO:0004040">
    <property type="term" value="F:amidase activity"/>
    <property type="evidence" value="ECO:0007669"/>
    <property type="project" value="InterPro"/>
</dbReference>
<gene>
    <name evidence="3" type="ORF">GGR28_003089</name>
</gene>
<sequence>MKVLLTRLTAFVGRHWLRVGLIGCALLLLSQKQVNFNLRLGHPASEPLPATTLPERPIEATSSAEPLYYTDERTAAASKDSGGGFFSRFNIFASNSEADQFSLLEKVGDAQVAAYLERFGHVAQAEQKKFGIPASVILATGLLYSRAGQAAGARDLNNYFGLGCTADWNGATGRSGGECMRRYETAWTSFRDFSLHVTSGSFSRMTQFDARDYRRWSAGLQELGLNNDGTLAAQLQRTIDRYELARFD</sequence>
<dbReference type="AlphaFoldDB" id="A0A840EA78"/>
<dbReference type="InterPro" id="IPR051056">
    <property type="entry name" value="Glycosyl_Hydrolase_73"/>
</dbReference>
<evidence type="ECO:0000313" key="4">
    <source>
        <dbReference type="Proteomes" id="UP000576209"/>
    </source>
</evidence>
<evidence type="ECO:0000259" key="2">
    <source>
        <dbReference type="Pfam" id="PF01832"/>
    </source>
</evidence>
<keyword evidence="4" id="KW-1185">Reference proteome</keyword>
<name>A0A840EA78_9BACT</name>
<comment type="caution">
    <text evidence="3">The sequence shown here is derived from an EMBL/GenBank/DDBJ whole genome shotgun (WGS) entry which is preliminary data.</text>
</comment>
<dbReference type="Gene3D" id="1.10.530.10">
    <property type="match status" value="1"/>
</dbReference>
<evidence type="ECO:0000313" key="3">
    <source>
        <dbReference type="EMBL" id="MBB4080455.1"/>
    </source>
</evidence>